<dbReference type="Pfam" id="PF01841">
    <property type="entry name" value="Transglut_core"/>
    <property type="match status" value="1"/>
</dbReference>
<feature type="compositionally biased region" description="Polar residues" evidence="4">
    <location>
        <begin position="62"/>
        <end position="88"/>
    </location>
</feature>
<dbReference type="EMBL" id="KN846956">
    <property type="protein sequence ID" value="KIW72345.1"/>
    <property type="molecule type" value="Genomic_DNA"/>
</dbReference>
<dbReference type="Proteomes" id="UP000054266">
    <property type="component" value="Unassembled WGS sequence"/>
</dbReference>
<evidence type="ECO:0000256" key="4">
    <source>
        <dbReference type="SAM" id="MobiDB-lite"/>
    </source>
</evidence>
<keyword evidence="2" id="KW-0479">Metal-binding</keyword>
<dbReference type="Gene3D" id="2.20.25.10">
    <property type="match status" value="1"/>
</dbReference>
<dbReference type="SUPFAM" id="SSF54001">
    <property type="entry name" value="Cysteine proteinases"/>
    <property type="match status" value="1"/>
</dbReference>
<dbReference type="InterPro" id="IPR050883">
    <property type="entry name" value="PNGase"/>
</dbReference>
<dbReference type="GO" id="GO:0046872">
    <property type="term" value="F:metal ion binding"/>
    <property type="evidence" value="ECO:0007669"/>
    <property type="project" value="UniProtKB-KW"/>
</dbReference>
<evidence type="ECO:0000313" key="7">
    <source>
        <dbReference type="Proteomes" id="UP000054266"/>
    </source>
</evidence>
<organism evidence="6 7">
    <name type="scientific">Phialophora macrospora</name>
    <dbReference type="NCBI Taxonomy" id="1851006"/>
    <lineage>
        <taxon>Eukaryota</taxon>
        <taxon>Fungi</taxon>
        <taxon>Dikarya</taxon>
        <taxon>Ascomycota</taxon>
        <taxon>Pezizomycotina</taxon>
        <taxon>Eurotiomycetes</taxon>
        <taxon>Chaetothyriomycetidae</taxon>
        <taxon>Chaetothyriales</taxon>
        <taxon>Herpotrichiellaceae</taxon>
        <taxon>Phialophora</taxon>
    </lineage>
</organism>
<evidence type="ECO:0000256" key="1">
    <source>
        <dbReference type="ARBA" id="ARBA00009390"/>
    </source>
</evidence>
<evidence type="ECO:0000256" key="3">
    <source>
        <dbReference type="ARBA" id="ARBA00022833"/>
    </source>
</evidence>
<feature type="region of interest" description="Disordered" evidence="4">
    <location>
        <begin position="32"/>
        <end position="98"/>
    </location>
</feature>
<keyword evidence="3" id="KW-0862">Zinc</keyword>
<evidence type="ECO:0000256" key="2">
    <source>
        <dbReference type="ARBA" id="ARBA00022723"/>
    </source>
</evidence>
<dbReference type="SMART" id="SM00460">
    <property type="entry name" value="TGc"/>
    <property type="match status" value="1"/>
</dbReference>
<dbReference type="InterPro" id="IPR002931">
    <property type="entry name" value="Transglutaminase-like"/>
</dbReference>
<comment type="similarity">
    <text evidence="1">Belongs to the transglutaminase-like superfamily. PNGase family.</text>
</comment>
<dbReference type="GO" id="GO:0000224">
    <property type="term" value="F:peptide-N4-(N-acetyl-beta-glucosaminyl)asparagine amidase activity"/>
    <property type="evidence" value="ECO:0007669"/>
    <property type="project" value="TreeGrafter"/>
</dbReference>
<feature type="domain" description="Transglutaminase-like" evidence="5">
    <location>
        <begin position="242"/>
        <end position="297"/>
    </location>
</feature>
<dbReference type="Gene3D" id="3.10.620.30">
    <property type="match status" value="1"/>
</dbReference>
<proteinExistence type="inferred from homology"/>
<dbReference type="AlphaFoldDB" id="A0A0D2G0S7"/>
<name>A0A0D2G0S7_9EURO</name>
<accession>A0A0D2G0S7</accession>
<dbReference type="GO" id="GO:0005634">
    <property type="term" value="C:nucleus"/>
    <property type="evidence" value="ECO:0007669"/>
    <property type="project" value="TreeGrafter"/>
</dbReference>
<dbReference type="PANTHER" id="PTHR12143:SF19">
    <property type="entry name" value="PEPTIDE-N(4)-(N-ACETYL-BETA-GLUCOSAMINYL)ASPARAGINE AMIDASE"/>
    <property type="match status" value="1"/>
</dbReference>
<dbReference type="PANTHER" id="PTHR12143">
    <property type="entry name" value="PEPTIDE N-GLYCANASE PNGASE -RELATED"/>
    <property type="match status" value="1"/>
</dbReference>
<feature type="region of interest" description="Disordered" evidence="4">
    <location>
        <begin position="398"/>
        <end position="439"/>
    </location>
</feature>
<dbReference type="GO" id="GO:0005829">
    <property type="term" value="C:cytosol"/>
    <property type="evidence" value="ECO:0007669"/>
    <property type="project" value="TreeGrafter"/>
</dbReference>
<sequence>MAGTPRPRILDDEFDFNAGDLSKQFEQLLRTRRLNELEQQARSPRSSSPHLAPRTSSHDSHAPNSPQPSVAPSSRSSQHQPPTYTNFRSYPIVPSPPQDGPSLRFRSMLLTLSMTPVKYENPGLLDEALTHVPIDRIYSEAEEEHNLLKGLAASKGDNVKPEWGYLDCVIRSLLRWFKRSFFSFVNNPPCQRCNGATVARGQTPPTPDELARGATKTELYQCTSLGCQAFERFPRYGEVWTLLETRRGRAGEFANCFSMLCRAAGARVRWVWNSEDHVWTEIYSDHQRRWIHVDPCEEMWDNPRVYTEGWNRRIAYCIAFSNDGATDVTRRYVRNSRYQLPRTRCPEEVLLWIMHEIRKIRRENMDKSVRAQLMREDEREERELRSYVAQSLANDMINSMPGAVNSQHRDEVKRPVNPHQPQEEVSQWPQQHMDQPGRR</sequence>
<gene>
    <name evidence="6" type="ORF">PV04_00544</name>
</gene>
<dbReference type="InterPro" id="IPR038765">
    <property type="entry name" value="Papain-like_cys_pep_sf"/>
</dbReference>
<feature type="compositionally biased region" description="Polar residues" evidence="4">
    <location>
        <begin position="37"/>
        <end position="49"/>
    </location>
</feature>
<feature type="compositionally biased region" description="Polar residues" evidence="4">
    <location>
        <begin position="419"/>
        <end position="433"/>
    </location>
</feature>
<dbReference type="HOGENOM" id="CLU_031058_1_0_1"/>
<dbReference type="FunFam" id="2.20.25.10:FF:000011">
    <property type="entry name" value="peptide-N(4)-(N-acetyl-beta- glucosaminyl)asparagine amidase"/>
    <property type="match status" value="1"/>
</dbReference>
<evidence type="ECO:0000259" key="5">
    <source>
        <dbReference type="SMART" id="SM00460"/>
    </source>
</evidence>
<protein>
    <recommendedName>
        <fullName evidence="5">Transglutaminase-like domain-containing protein</fullName>
    </recommendedName>
</protein>
<evidence type="ECO:0000313" key="6">
    <source>
        <dbReference type="EMBL" id="KIW72345.1"/>
    </source>
</evidence>
<keyword evidence="7" id="KW-1185">Reference proteome</keyword>
<reference evidence="6 7" key="1">
    <citation type="submission" date="2015-01" db="EMBL/GenBank/DDBJ databases">
        <title>The Genome Sequence of Capronia semiimmersa CBS27337.</title>
        <authorList>
            <consortium name="The Broad Institute Genomics Platform"/>
            <person name="Cuomo C."/>
            <person name="de Hoog S."/>
            <person name="Gorbushina A."/>
            <person name="Stielow B."/>
            <person name="Teixiera M."/>
            <person name="Abouelleil A."/>
            <person name="Chapman S.B."/>
            <person name="Priest M."/>
            <person name="Young S.K."/>
            <person name="Wortman J."/>
            <person name="Nusbaum C."/>
            <person name="Birren B."/>
        </authorList>
    </citation>
    <scope>NUCLEOTIDE SEQUENCE [LARGE SCALE GENOMIC DNA]</scope>
    <source>
        <strain evidence="6 7">CBS 27337</strain>
    </source>
</reference>
<dbReference type="GO" id="GO:0006516">
    <property type="term" value="P:glycoprotein catabolic process"/>
    <property type="evidence" value="ECO:0007669"/>
    <property type="project" value="TreeGrafter"/>
</dbReference>
<dbReference type="STRING" id="5601.A0A0D2G0S7"/>